<organism evidence="1 2">
    <name type="scientific">Fusarium pseudoanthophilum</name>
    <dbReference type="NCBI Taxonomy" id="48495"/>
    <lineage>
        <taxon>Eukaryota</taxon>
        <taxon>Fungi</taxon>
        <taxon>Dikarya</taxon>
        <taxon>Ascomycota</taxon>
        <taxon>Pezizomycotina</taxon>
        <taxon>Sordariomycetes</taxon>
        <taxon>Hypocreomycetidae</taxon>
        <taxon>Hypocreales</taxon>
        <taxon>Nectriaceae</taxon>
        <taxon>Fusarium</taxon>
        <taxon>Fusarium fujikuroi species complex</taxon>
    </lineage>
</organism>
<gene>
    <name evidence="1" type="ORF">FPANT_11456</name>
</gene>
<evidence type="ECO:0000313" key="2">
    <source>
        <dbReference type="Proteomes" id="UP000544095"/>
    </source>
</evidence>
<name>A0A8H5KL45_9HYPO</name>
<proteinExistence type="predicted"/>
<dbReference type="EMBL" id="JAAOAR010000694">
    <property type="protein sequence ID" value="KAF5575164.1"/>
    <property type="molecule type" value="Genomic_DNA"/>
</dbReference>
<dbReference type="AlphaFoldDB" id="A0A8H5KL45"/>
<comment type="caution">
    <text evidence="1">The sequence shown here is derived from an EMBL/GenBank/DDBJ whole genome shotgun (WGS) entry which is preliminary data.</text>
</comment>
<protein>
    <submittedName>
        <fullName evidence="1">Uncharacterized protein</fullName>
    </submittedName>
</protein>
<evidence type="ECO:0000313" key="1">
    <source>
        <dbReference type="EMBL" id="KAF5575164.1"/>
    </source>
</evidence>
<accession>A0A8H5KL45</accession>
<sequence length="200" mass="23114">MFENGIRSVQVATGWPREERQRIANVFNADNHYDFEVLITTFAELLNPAGPKYNGRVCHRGIMLETPDTLREYSATQDVVLGGEFTWDVRYAPGTLDAWRDLLMAEEAATAMMKDDTLFPELNGFIHQKLMVCYYDVALQIDKVESQYPRARLVHWTKLEVEEINREGLFYFELGKFLEGNRAAARKLDDQLKMRRIAAS</sequence>
<dbReference type="Proteomes" id="UP000544095">
    <property type="component" value="Unassembled WGS sequence"/>
</dbReference>
<keyword evidence="2" id="KW-1185">Reference proteome</keyword>
<reference evidence="1 2" key="1">
    <citation type="submission" date="2020-05" db="EMBL/GenBank/DDBJ databases">
        <title>Identification and distribution of gene clusters putatively required for synthesis of sphingolipid metabolism inhibitors in phylogenetically diverse species of the filamentous fungus Fusarium.</title>
        <authorList>
            <person name="Kim H.-S."/>
            <person name="Busman M."/>
            <person name="Brown D.W."/>
            <person name="Divon H."/>
            <person name="Uhlig S."/>
            <person name="Proctor R.H."/>
        </authorList>
    </citation>
    <scope>NUCLEOTIDE SEQUENCE [LARGE SCALE GENOMIC DNA]</scope>
    <source>
        <strain evidence="1 2">NRRL 25211</strain>
    </source>
</reference>